<gene>
    <name evidence="2" type="ORF">Pan161_45040</name>
</gene>
<evidence type="ECO:0000313" key="3">
    <source>
        <dbReference type="Proteomes" id="UP000316855"/>
    </source>
</evidence>
<dbReference type="RefSeq" id="WP_145230803.1">
    <property type="nucleotide sequence ID" value="NZ_CP036343.1"/>
</dbReference>
<dbReference type="SUPFAM" id="SSF160631">
    <property type="entry name" value="SMI1/KNR4-like"/>
    <property type="match status" value="1"/>
</dbReference>
<feature type="domain" description="Knr4/Smi1-like" evidence="1">
    <location>
        <begin position="23"/>
        <end position="139"/>
    </location>
</feature>
<dbReference type="OrthoDB" id="2679045at2"/>
<protein>
    <submittedName>
        <fullName evidence="2">SMI1 / KNR4 family protein</fullName>
    </submittedName>
</protein>
<reference evidence="2 3" key="1">
    <citation type="submission" date="2019-02" db="EMBL/GenBank/DDBJ databases">
        <title>Deep-cultivation of Planctomycetes and their phenomic and genomic characterization uncovers novel biology.</title>
        <authorList>
            <person name="Wiegand S."/>
            <person name="Jogler M."/>
            <person name="Boedeker C."/>
            <person name="Pinto D."/>
            <person name="Vollmers J."/>
            <person name="Rivas-Marin E."/>
            <person name="Kohn T."/>
            <person name="Peeters S.H."/>
            <person name="Heuer A."/>
            <person name="Rast P."/>
            <person name="Oberbeckmann S."/>
            <person name="Bunk B."/>
            <person name="Jeske O."/>
            <person name="Meyerdierks A."/>
            <person name="Storesund J.E."/>
            <person name="Kallscheuer N."/>
            <person name="Luecker S."/>
            <person name="Lage O.M."/>
            <person name="Pohl T."/>
            <person name="Merkel B.J."/>
            <person name="Hornburger P."/>
            <person name="Mueller R.-W."/>
            <person name="Bruemmer F."/>
            <person name="Labrenz M."/>
            <person name="Spormann A.M."/>
            <person name="Op den Camp H."/>
            <person name="Overmann J."/>
            <person name="Amann R."/>
            <person name="Jetten M.S.M."/>
            <person name="Mascher T."/>
            <person name="Medema M.H."/>
            <person name="Devos D.P."/>
            <person name="Kaster A.-K."/>
            <person name="Ovreas L."/>
            <person name="Rohde M."/>
            <person name="Galperin M.Y."/>
            <person name="Jogler C."/>
        </authorList>
    </citation>
    <scope>NUCLEOTIDE SEQUENCE [LARGE SCALE GENOMIC DNA]</scope>
    <source>
        <strain evidence="2 3">Pan161</strain>
    </source>
</reference>
<dbReference type="AlphaFoldDB" id="A0A517VIK1"/>
<dbReference type="Gene3D" id="3.40.1580.10">
    <property type="entry name" value="SMI1/KNR4-like"/>
    <property type="match status" value="1"/>
</dbReference>
<evidence type="ECO:0000259" key="1">
    <source>
        <dbReference type="SMART" id="SM00860"/>
    </source>
</evidence>
<dbReference type="Proteomes" id="UP000316855">
    <property type="component" value="Chromosome"/>
</dbReference>
<dbReference type="KEGG" id="gax:Pan161_45040"/>
<organism evidence="2 3">
    <name type="scientific">Gimesia algae</name>
    <dbReference type="NCBI Taxonomy" id="2527971"/>
    <lineage>
        <taxon>Bacteria</taxon>
        <taxon>Pseudomonadati</taxon>
        <taxon>Planctomycetota</taxon>
        <taxon>Planctomycetia</taxon>
        <taxon>Planctomycetales</taxon>
        <taxon>Planctomycetaceae</taxon>
        <taxon>Gimesia</taxon>
    </lineage>
</organism>
<dbReference type="EMBL" id="CP036343">
    <property type="protein sequence ID" value="QDT92833.1"/>
    <property type="molecule type" value="Genomic_DNA"/>
</dbReference>
<keyword evidence="3" id="KW-1185">Reference proteome</keyword>
<proteinExistence type="predicted"/>
<name>A0A517VIK1_9PLAN</name>
<accession>A0A517VIK1</accession>
<evidence type="ECO:0000313" key="2">
    <source>
        <dbReference type="EMBL" id="QDT92833.1"/>
    </source>
</evidence>
<dbReference type="InterPro" id="IPR018958">
    <property type="entry name" value="Knr4/Smi1-like_dom"/>
</dbReference>
<dbReference type="Pfam" id="PF14567">
    <property type="entry name" value="SUKH_5"/>
    <property type="match status" value="1"/>
</dbReference>
<sequence>MTKDEIRLVLDACLQRESPGLESPSSEEWQSLEGRYACRIPAEVRDFIDLMAEYEFPGDILNVGGRSNNGNDTIELTYEFESKENPTWSAEMIPFYSIGNGDYFCVSSLQCPESPVYYYYAEQGLFKHYIDSFKDWILELPRFLS</sequence>
<dbReference type="SMART" id="SM00860">
    <property type="entry name" value="SMI1_KNR4"/>
    <property type="match status" value="1"/>
</dbReference>
<dbReference type="InterPro" id="IPR037883">
    <property type="entry name" value="Knr4/Smi1-like_sf"/>
</dbReference>